<name>A0ABY6GSH4_9GAMM</name>
<keyword evidence="2" id="KW-1185">Reference proteome</keyword>
<evidence type="ECO:0000313" key="1">
    <source>
        <dbReference type="EMBL" id="UYM15713.1"/>
    </source>
</evidence>
<dbReference type="RefSeq" id="WP_262597874.1">
    <property type="nucleotide sequence ID" value="NZ_CP103300.1"/>
</dbReference>
<sequence length="67" mass="7902">MIRFPLKLAELEPEVRDRTHRSTNHWWTSLDHFARSSWQVLIAALQLQVLLKMTVDRQSTSSLRQDG</sequence>
<reference evidence="1" key="1">
    <citation type="submission" date="2022-10" db="EMBL/GenBank/DDBJ databases">
        <title>Completed Genome Sequence of two octocoral isolated bacterium, Endozoicomonas euniceicola EF212T and Endozoicomonas gorgoniicola PS125T.</title>
        <authorList>
            <person name="Chiou Y.-J."/>
            <person name="Chen Y.-H."/>
        </authorList>
    </citation>
    <scope>NUCLEOTIDE SEQUENCE</scope>
    <source>
        <strain evidence="1">EF212</strain>
    </source>
</reference>
<dbReference type="Proteomes" id="UP001163255">
    <property type="component" value="Chromosome"/>
</dbReference>
<organism evidence="1 2">
    <name type="scientific">Endozoicomonas euniceicola</name>
    <dbReference type="NCBI Taxonomy" id="1234143"/>
    <lineage>
        <taxon>Bacteria</taxon>
        <taxon>Pseudomonadati</taxon>
        <taxon>Pseudomonadota</taxon>
        <taxon>Gammaproteobacteria</taxon>
        <taxon>Oceanospirillales</taxon>
        <taxon>Endozoicomonadaceae</taxon>
        <taxon>Endozoicomonas</taxon>
    </lineage>
</organism>
<dbReference type="EMBL" id="CP103300">
    <property type="protein sequence ID" value="UYM15713.1"/>
    <property type="molecule type" value="Genomic_DNA"/>
</dbReference>
<accession>A0ABY6GSH4</accession>
<gene>
    <name evidence="1" type="ORF">NX720_23265</name>
</gene>
<evidence type="ECO:0000313" key="2">
    <source>
        <dbReference type="Proteomes" id="UP001163255"/>
    </source>
</evidence>
<proteinExistence type="predicted"/>
<protein>
    <submittedName>
        <fullName evidence="1">Uncharacterized protein</fullName>
    </submittedName>
</protein>